<dbReference type="EMBL" id="BARV01037458">
    <property type="protein sequence ID" value="GAI51030.1"/>
    <property type="molecule type" value="Genomic_DNA"/>
</dbReference>
<evidence type="ECO:0000256" key="1">
    <source>
        <dbReference type="ARBA" id="ARBA00048552"/>
    </source>
</evidence>
<sequence length="118" mass="13436">VPYWVVKNGKVMDEFIYLRADEEDRYTIAQANTPIDKHGKILTDRILCRRKDDFPMVLPKEVELMDVSPEQVFSPTASLIPFLEHNDADRALMGSNMQRQGVPLIKPDLPLIGTGIKL</sequence>
<dbReference type="InterPro" id="IPR042107">
    <property type="entry name" value="DNA-dir_RNA_pol_bsu_ext_1_sf"/>
</dbReference>
<dbReference type="InterPro" id="IPR019462">
    <property type="entry name" value="DNA-dir_RNA_pol_bsu_external_1"/>
</dbReference>
<dbReference type="GO" id="GO:0006351">
    <property type="term" value="P:DNA-templated transcription"/>
    <property type="evidence" value="ECO:0007669"/>
    <property type="project" value="InterPro"/>
</dbReference>
<evidence type="ECO:0000313" key="3">
    <source>
        <dbReference type="EMBL" id="GAI51030.1"/>
    </source>
</evidence>
<dbReference type="Gene3D" id="3.90.1100.10">
    <property type="match status" value="1"/>
</dbReference>
<organism evidence="3">
    <name type="scientific">marine sediment metagenome</name>
    <dbReference type="NCBI Taxonomy" id="412755"/>
    <lineage>
        <taxon>unclassified sequences</taxon>
        <taxon>metagenomes</taxon>
        <taxon>ecological metagenomes</taxon>
    </lineage>
</organism>
<protein>
    <recommendedName>
        <fullName evidence="2">DNA-directed RNA polymerase beta subunit external 1 domain-containing protein</fullName>
    </recommendedName>
</protein>
<accession>X1QJ61</accession>
<name>X1QJ61_9ZZZZ</name>
<dbReference type="Pfam" id="PF10385">
    <property type="entry name" value="RNA_pol_Rpb2_45"/>
    <property type="match status" value="1"/>
</dbReference>
<comment type="catalytic activity">
    <reaction evidence="1">
        <text>RNA(n) + a ribonucleoside 5'-triphosphate = RNA(n+1) + diphosphate</text>
        <dbReference type="Rhea" id="RHEA:21248"/>
        <dbReference type="Rhea" id="RHEA-COMP:14527"/>
        <dbReference type="Rhea" id="RHEA-COMP:17342"/>
        <dbReference type="ChEBI" id="CHEBI:33019"/>
        <dbReference type="ChEBI" id="CHEBI:61557"/>
        <dbReference type="ChEBI" id="CHEBI:140395"/>
        <dbReference type="EC" id="2.7.7.6"/>
    </reaction>
</comment>
<reference evidence="3" key="1">
    <citation type="journal article" date="2014" name="Front. Microbiol.">
        <title>High frequency of phylogenetically diverse reductive dehalogenase-homologous genes in deep subseafloor sedimentary metagenomes.</title>
        <authorList>
            <person name="Kawai M."/>
            <person name="Futagami T."/>
            <person name="Toyoda A."/>
            <person name="Takaki Y."/>
            <person name="Nishi S."/>
            <person name="Hori S."/>
            <person name="Arai W."/>
            <person name="Tsubouchi T."/>
            <person name="Morono Y."/>
            <person name="Uchiyama I."/>
            <person name="Ito T."/>
            <person name="Fujiyama A."/>
            <person name="Inagaki F."/>
            <person name="Takami H."/>
        </authorList>
    </citation>
    <scope>NUCLEOTIDE SEQUENCE</scope>
    <source>
        <strain evidence="3">Expedition CK06-06</strain>
    </source>
</reference>
<feature type="domain" description="DNA-directed RNA polymerase beta subunit external 1" evidence="2">
    <location>
        <begin position="3"/>
        <end position="68"/>
    </location>
</feature>
<dbReference type="AlphaFoldDB" id="X1QJ61"/>
<dbReference type="Gene3D" id="2.30.150.10">
    <property type="entry name" value="DNA-directed RNA polymerase, beta subunit, external 1 domain"/>
    <property type="match status" value="1"/>
</dbReference>
<comment type="caution">
    <text evidence="3">The sequence shown here is derived from an EMBL/GenBank/DDBJ whole genome shotgun (WGS) entry which is preliminary data.</text>
</comment>
<feature type="non-terminal residue" evidence="3">
    <location>
        <position position="1"/>
    </location>
</feature>
<dbReference type="GO" id="GO:0003899">
    <property type="term" value="F:DNA-directed RNA polymerase activity"/>
    <property type="evidence" value="ECO:0007669"/>
    <property type="project" value="UniProtKB-EC"/>
</dbReference>
<evidence type="ECO:0000259" key="2">
    <source>
        <dbReference type="Pfam" id="PF10385"/>
    </source>
</evidence>
<dbReference type="SUPFAM" id="SSF64484">
    <property type="entry name" value="beta and beta-prime subunits of DNA dependent RNA-polymerase"/>
    <property type="match status" value="1"/>
</dbReference>
<proteinExistence type="predicted"/>
<gene>
    <name evidence="3" type="ORF">S06H3_57949</name>
</gene>